<dbReference type="InterPro" id="IPR015947">
    <property type="entry name" value="PUA-like_sf"/>
</dbReference>
<organism evidence="1 2">
    <name type="scientific">Chaetoceros tenuissimus</name>
    <dbReference type="NCBI Taxonomy" id="426638"/>
    <lineage>
        <taxon>Eukaryota</taxon>
        <taxon>Sar</taxon>
        <taxon>Stramenopiles</taxon>
        <taxon>Ochrophyta</taxon>
        <taxon>Bacillariophyta</taxon>
        <taxon>Coscinodiscophyceae</taxon>
        <taxon>Chaetocerotophycidae</taxon>
        <taxon>Chaetocerotales</taxon>
        <taxon>Chaetocerotaceae</taxon>
        <taxon>Chaetoceros</taxon>
    </lineage>
</organism>
<dbReference type="EMBL" id="BLLK01000022">
    <property type="protein sequence ID" value="GFH47236.1"/>
    <property type="molecule type" value="Genomic_DNA"/>
</dbReference>
<dbReference type="Proteomes" id="UP001054902">
    <property type="component" value="Unassembled WGS sequence"/>
</dbReference>
<evidence type="ECO:0000313" key="1">
    <source>
        <dbReference type="EMBL" id="GFH47236.1"/>
    </source>
</evidence>
<dbReference type="AlphaFoldDB" id="A0AAD3H1V7"/>
<gene>
    <name evidence="1" type="ORF">CTEN210_03711</name>
</gene>
<protein>
    <submittedName>
        <fullName evidence="1">Uncharacterized protein</fullName>
    </submittedName>
</protein>
<keyword evidence="2" id="KW-1185">Reference proteome</keyword>
<sequence length="283" mass="33246">MKTFHQFNELQTELIPLILSYIVTVPYEESSLQNESTLTHVLPLVSKTFHTICNTIDFLWMCPLQRLVNENPLWKQSLDAFVRKESLQSYPKESVFTTQDACDILQKTSTNQSENQIPQTSIHARLYQHILKNYIRMEMPVFYMPDDMIQRGNPTGFFLFEPRYRRLIWDVMENLPMDFRNGRKISVENGIKHPPQFVYAHKSPLKQGVIACIVNILYCDIHRNGTANVQVVPIEYVRIEKVFEEEGQSDHLYFVKVMKLTEDEQVLVELRDIQDRFPSLSLT</sequence>
<evidence type="ECO:0000313" key="2">
    <source>
        <dbReference type="Proteomes" id="UP001054902"/>
    </source>
</evidence>
<dbReference type="SUPFAM" id="SSF88697">
    <property type="entry name" value="PUA domain-like"/>
    <property type="match status" value="1"/>
</dbReference>
<accession>A0AAD3H1V7</accession>
<proteinExistence type="predicted"/>
<comment type="caution">
    <text evidence="1">The sequence shown here is derived from an EMBL/GenBank/DDBJ whole genome shotgun (WGS) entry which is preliminary data.</text>
</comment>
<reference evidence="1 2" key="1">
    <citation type="journal article" date="2021" name="Sci. Rep.">
        <title>The genome of the diatom Chaetoceros tenuissimus carries an ancient integrated fragment of an extant virus.</title>
        <authorList>
            <person name="Hongo Y."/>
            <person name="Kimura K."/>
            <person name="Takaki Y."/>
            <person name="Yoshida Y."/>
            <person name="Baba S."/>
            <person name="Kobayashi G."/>
            <person name="Nagasaki K."/>
            <person name="Hano T."/>
            <person name="Tomaru Y."/>
        </authorList>
    </citation>
    <scope>NUCLEOTIDE SEQUENCE [LARGE SCALE GENOMIC DNA]</scope>
    <source>
        <strain evidence="1 2">NIES-3715</strain>
    </source>
</reference>
<name>A0AAD3H1V7_9STRA</name>